<keyword evidence="2" id="KW-0732">Signal</keyword>
<dbReference type="RefSeq" id="XP_009851505.1">
    <property type="nucleotide sequence ID" value="XM_009853203.1"/>
</dbReference>
<gene>
    <name evidence="3" type="ORF">NEUTE1DRAFT_82915</name>
</gene>
<feature type="compositionally biased region" description="Low complexity" evidence="1">
    <location>
        <begin position="65"/>
        <end position="75"/>
    </location>
</feature>
<dbReference type="AlphaFoldDB" id="F8MLX2"/>
<dbReference type="GeneID" id="20830560"/>
<evidence type="ECO:0000313" key="3">
    <source>
        <dbReference type="EMBL" id="EGO58487.1"/>
    </source>
</evidence>
<evidence type="ECO:0000256" key="2">
    <source>
        <dbReference type="SAM" id="SignalP"/>
    </source>
</evidence>
<dbReference type="VEuPathDB" id="FungiDB:NEUTE1DRAFT_82915"/>
<sequence>MKFSTTLVATFASLSMAAPAHKRQADDTTSTDAVISDDTTTSSSSADAVISDVLPGITGEEPIEDTTTSSSSADALATADPYDIYRVPAVTPTFPMEQNDFTGIQGVQSISEDNDDDDDLVDAAISSLTGVTPPLTTGTATTTRLDADADANNDRALSVDDAFVSDAQAQAMIDAAIRYAQQLPNSVVPMPLSTGTPQIFVDPYLGNTTTLFSNSSTSAVNPAATTTTDGTDLVASLQALNDALASYQDLMNATATAADNVTTGGADASKRKIKMLGDDMLSGIQQMAKRAEMAAAEQVQNKTMKSVLRQRGMMANSTMFANKTEAITSKTVMDKMGRNGVLERYVKMVAGEN</sequence>
<keyword evidence="4" id="KW-1185">Reference proteome</keyword>
<dbReference type="Proteomes" id="UP000008065">
    <property type="component" value="Unassembled WGS sequence"/>
</dbReference>
<feature type="chain" id="PRO_5003380436" evidence="2">
    <location>
        <begin position="18"/>
        <end position="353"/>
    </location>
</feature>
<reference evidence="4" key="1">
    <citation type="journal article" date="2011" name="Genetics">
        <title>Massive changes in genome architecture accompany the transition to self-fertility in the filamentous fungus Neurospora tetrasperma.</title>
        <authorList>
            <person name="Ellison C.E."/>
            <person name="Stajich J.E."/>
            <person name="Jacobson D.J."/>
            <person name="Natvig D.O."/>
            <person name="Lapidus A."/>
            <person name="Foster B."/>
            <person name="Aerts A."/>
            <person name="Riley R."/>
            <person name="Lindquist E.A."/>
            <person name="Grigoriev I.V."/>
            <person name="Taylor J.W."/>
        </authorList>
    </citation>
    <scope>NUCLEOTIDE SEQUENCE [LARGE SCALE GENOMIC DNA]</scope>
    <source>
        <strain evidence="4">FGSC 2508 / P0657</strain>
    </source>
</reference>
<dbReference type="HOGENOM" id="CLU_785488_0_0_1"/>
<feature type="region of interest" description="Disordered" evidence="1">
    <location>
        <begin position="19"/>
        <end position="75"/>
    </location>
</feature>
<dbReference type="KEGG" id="nte:NEUTE1DRAFT82915"/>
<accession>F8MLX2</accession>
<feature type="compositionally biased region" description="Low complexity" evidence="1">
    <location>
        <begin position="27"/>
        <end position="53"/>
    </location>
</feature>
<evidence type="ECO:0000256" key="1">
    <source>
        <dbReference type="SAM" id="MobiDB-lite"/>
    </source>
</evidence>
<dbReference type="OrthoDB" id="4588152at2759"/>
<evidence type="ECO:0000313" key="4">
    <source>
        <dbReference type="Proteomes" id="UP000008065"/>
    </source>
</evidence>
<protein>
    <submittedName>
        <fullName evidence="3">Uncharacterized protein</fullName>
    </submittedName>
</protein>
<organism evidence="3 4">
    <name type="scientific">Neurospora tetrasperma (strain FGSC 2508 / ATCC MYA-4615 / P0657)</name>
    <dbReference type="NCBI Taxonomy" id="510951"/>
    <lineage>
        <taxon>Eukaryota</taxon>
        <taxon>Fungi</taxon>
        <taxon>Dikarya</taxon>
        <taxon>Ascomycota</taxon>
        <taxon>Pezizomycotina</taxon>
        <taxon>Sordariomycetes</taxon>
        <taxon>Sordariomycetidae</taxon>
        <taxon>Sordariales</taxon>
        <taxon>Sordariaceae</taxon>
        <taxon>Neurospora</taxon>
    </lineage>
</organism>
<dbReference type="EMBL" id="GL891304">
    <property type="protein sequence ID" value="EGO58487.1"/>
    <property type="molecule type" value="Genomic_DNA"/>
</dbReference>
<feature type="signal peptide" evidence="2">
    <location>
        <begin position="1"/>
        <end position="17"/>
    </location>
</feature>
<proteinExistence type="predicted"/>
<name>F8MLX2_NEUT8</name>